<dbReference type="RefSeq" id="WP_120713548.1">
    <property type="nucleotide sequence ID" value="NZ_RBCJ01000004.1"/>
</dbReference>
<comment type="caution">
    <text evidence="2">The sequence shown here is derived from an EMBL/GenBank/DDBJ whole genome shotgun (WGS) entry which is preliminary data.</text>
</comment>
<reference evidence="2 3" key="1">
    <citation type="submission" date="2018-10" db="EMBL/GenBank/DDBJ databases">
        <title>Ulvibacterium marinum gen. nov., sp. nov., a novel marine bacterium of the family Flavobacteriaceae, isolated from a culture of the green alga Ulva prolifera.</title>
        <authorList>
            <person name="Zhang Z."/>
        </authorList>
    </citation>
    <scope>NUCLEOTIDE SEQUENCE [LARGE SCALE GENOMIC DNA]</scope>
    <source>
        <strain evidence="2 3">CCMM003</strain>
    </source>
</reference>
<organism evidence="2 3">
    <name type="scientific">Ulvibacterium marinum</name>
    <dbReference type="NCBI Taxonomy" id="2419782"/>
    <lineage>
        <taxon>Bacteria</taxon>
        <taxon>Pseudomonadati</taxon>
        <taxon>Bacteroidota</taxon>
        <taxon>Flavobacteriia</taxon>
        <taxon>Flavobacteriales</taxon>
        <taxon>Flavobacteriaceae</taxon>
        <taxon>Ulvibacterium</taxon>
    </lineage>
</organism>
<name>A0A3B0C001_9FLAO</name>
<dbReference type="InterPro" id="IPR057589">
    <property type="entry name" value="GT_PLOD"/>
</dbReference>
<dbReference type="GO" id="GO:0008475">
    <property type="term" value="F:procollagen-lysine 5-dioxygenase activity"/>
    <property type="evidence" value="ECO:0007669"/>
    <property type="project" value="TreeGrafter"/>
</dbReference>
<protein>
    <recommendedName>
        <fullName evidence="1">PLOD1-3-like GT domain-containing protein</fullName>
    </recommendedName>
</protein>
<sequence>MKVVTVATDLDNFNLKNLLIPSCNFFGYELIILNLLSTWDSHRMKDLALIAYLETLKEDEIILFTDAYDTFLLNTPESSLKKWSKYKDSLLFSAEANCWPEQEFASAYNQINHHGKFRFLNSGGYIGSVSTILKLLKTFKTPPSWILRSKYDFSTRFIENCDKRYSWSNQYYWSLIFLSQENSIVLDKNSELFKCFGTPVAYFRKHRKDYLNNGIHSGIYQKELGRIKIELDSLDESTIGHVHFNNPILKHVFQTLFEEGLFPNWIINVLSKRVVGQPQIIEID</sequence>
<dbReference type="PANTHER" id="PTHR10730">
    <property type="entry name" value="PROCOLLAGEN-LYSINE,2-OXOGLUTARATE 5-DIOXYGENASE/GLYCOSYLTRANSFERASE 25 FAMILY MEMBER"/>
    <property type="match status" value="1"/>
</dbReference>
<dbReference type="EMBL" id="RBCJ01000004">
    <property type="protein sequence ID" value="RKN78640.1"/>
    <property type="molecule type" value="Genomic_DNA"/>
</dbReference>
<evidence type="ECO:0000313" key="2">
    <source>
        <dbReference type="EMBL" id="RKN78640.1"/>
    </source>
</evidence>
<dbReference type="OrthoDB" id="3346013at2"/>
<accession>A0A3B0C001</accession>
<dbReference type="CDD" id="cd22997">
    <property type="entry name" value="GT_LH"/>
    <property type="match status" value="1"/>
</dbReference>
<dbReference type="Pfam" id="PF25342">
    <property type="entry name" value="GT_PLOD"/>
    <property type="match status" value="1"/>
</dbReference>
<dbReference type="Proteomes" id="UP000276603">
    <property type="component" value="Unassembled WGS sequence"/>
</dbReference>
<dbReference type="InterPro" id="IPR050757">
    <property type="entry name" value="Collagen_mod_GT25"/>
</dbReference>
<keyword evidence="3" id="KW-1185">Reference proteome</keyword>
<evidence type="ECO:0000313" key="3">
    <source>
        <dbReference type="Proteomes" id="UP000276603"/>
    </source>
</evidence>
<evidence type="ECO:0000259" key="1">
    <source>
        <dbReference type="Pfam" id="PF25342"/>
    </source>
</evidence>
<dbReference type="AlphaFoldDB" id="A0A3B0C001"/>
<gene>
    <name evidence="2" type="ORF">D7Z94_20790</name>
</gene>
<proteinExistence type="predicted"/>
<feature type="domain" description="PLOD1-3-like GT" evidence="1">
    <location>
        <begin position="2"/>
        <end position="138"/>
    </location>
</feature>
<dbReference type="PANTHER" id="PTHR10730:SF45">
    <property type="entry name" value="PROCOLLAGEN-LYSINE,2-OXOGLUTARATE 5-DIOXYGENASE"/>
    <property type="match status" value="1"/>
</dbReference>